<sequence length="193" mass="21970">MINCPRRQLQQWVDRLSFTGSKALTEIYCNILDQAARQGPEWLSQFHRVINPVSLLHFPLTIPAITGMLGEGDNMIVPETLKPLISAVEFPNGKELKADARATVRIYHESFRDFLADSNIKVRSQYWNVEGETHDVLLGRCIALLENKLRRNVCKRKDPGRSLSHSMHFPTACTLLITTSNLNNITHNHITQL</sequence>
<protein>
    <submittedName>
        <fullName evidence="1">Uncharacterized protein</fullName>
    </submittedName>
</protein>
<keyword evidence="2" id="KW-1185">Reference proteome</keyword>
<reference evidence="1" key="1">
    <citation type="journal article" date="2020" name="Stud. Mycol.">
        <title>101 Dothideomycetes genomes: a test case for predicting lifestyles and emergence of pathogens.</title>
        <authorList>
            <person name="Haridas S."/>
            <person name="Albert R."/>
            <person name="Binder M."/>
            <person name="Bloem J."/>
            <person name="Labutti K."/>
            <person name="Salamov A."/>
            <person name="Andreopoulos B."/>
            <person name="Baker S."/>
            <person name="Barry K."/>
            <person name="Bills G."/>
            <person name="Bluhm B."/>
            <person name="Cannon C."/>
            <person name="Castanera R."/>
            <person name="Culley D."/>
            <person name="Daum C."/>
            <person name="Ezra D."/>
            <person name="Gonzalez J."/>
            <person name="Henrissat B."/>
            <person name="Kuo A."/>
            <person name="Liang C."/>
            <person name="Lipzen A."/>
            <person name="Lutzoni F."/>
            <person name="Magnuson J."/>
            <person name="Mondo S."/>
            <person name="Nolan M."/>
            <person name="Ohm R."/>
            <person name="Pangilinan J."/>
            <person name="Park H.-J."/>
            <person name="Ramirez L."/>
            <person name="Alfaro M."/>
            <person name="Sun H."/>
            <person name="Tritt A."/>
            <person name="Yoshinaga Y."/>
            <person name="Zwiers L.-H."/>
            <person name="Turgeon B."/>
            <person name="Goodwin S."/>
            <person name="Spatafora J."/>
            <person name="Crous P."/>
            <person name="Grigoriev I."/>
        </authorList>
    </citation>
    <scope>NUCLEOTIDE SEQUENCE</scope>
    <source>
        <strain evidence="1">CBS 480.64</strain>
    </source>
</reference>
<gene>
    <name evidence="1" type="ORF">K470DRAFT_286722</name>
</gene>
<dbReference type="Proteomes" id="UP000799421">
    <property type="component" value="Unassembled WGS sequence"/>
</dbReference>
<dbReference type="OrthoDB" id="674604at2759"/>
<evidence type="ECO:0000313" key="1">
    <source>
        <dbReference type="EMBL" id="KAF2860457.1"/>
    </source>
</evidence>
<name>A0A6A7BZQ9_9PEZI</name>
<organism evidence="1 2">
    <name type="scientific">Piedraia hortae CBS 480.64</name>
    <dbReference type="NCBI Taxonomy" id="1314780"/>
    <lineage>
        <taxon>Eukaryota</taxon>
        <taxon>Fungi</taxon>
        <taxon>Dikarya</taxon>
        <taxon>Ascomycota</taxon>
        <taxon>Pezizomycotina</taxon>
        <taxon>Dothideomycetes</taxon>
        <taxon>Dothideomycetidae</taxon>
        <taxon>Capnodiales</taxon>
        <taxon>Piedraiaceae</taxon>
        <taxon>Piedraia</taxon>
    </lineage>
</organism>
<accession>A0A6A7BZQ9</accession>
<proteinExistence type="predicted"/>
<dbReference type="EMBL" id="MU005981">
    <property type="protein sequence ID" value="KAF2860457.1"/>
    <property type="molecule type" value="Genomic_DNA"/>
</dbReference>
<evidence type="ECO:0000313" key="2">
    <source>
        <dbReference type="Proteomes" id="UP000799421"/>
    </source>
</evidence>
<dbReference type="AlphaFoldDB" id="A0A6A7BZQ9"/>